<accession>A0AAV6SM12</accession>
<comment type="caution">
    <text evidence="1">The sequence shown here is derived from an EMBL/GenBank/DDBJ whole genome shotgun (WGS) entry which is preliminary data.</text>
</comment>
<reference evidence="1 2" key="1">
    <citation type="journal article" date="2021" name="Sci. Rep.">
        <title>Chromosome anchoring in Senegalese sole (Solea senegalensis) reveals sex-associated markers and genome rearrangements in flatfish.</title>
        <authorList>
            <person name="Guerrero-Cozar I."/>
            <person name="Gomez-Garrido J."/>
            <person name="Berbel C."/>
            <person name="Martinez-Blanch J.F."/>
            <person name="Alioto T."/>
            <person name="Claros M.G."/>
            <person name="Gagnaire P.A."/>
            <person name="Manchado M."/>
        </authorList>
    </citation>
    <scope>NUCLEOTIDE SEQUENCE [LARGE SCALE GENOMIC DNA]</scope>
    <source>
        <strain evidence="1">Sse05_10M</strain>
    </source>
</reference>
<name>A0AAV6SM12_SOLSE</name>
<dbReference type="EMBL" id="JAGKHQ010000004">
    <property type="protein sequence ID" value="KAG7518092.1"/>
    <property type="molecule type" value="Genomic_DNA"/>
</dbReference>
<keyword evidence="2" id="KW-1185">Reference proteome</keyword>
<dbReference type="Proteomes" id="UP000693946">
    <property type="component" value="Linkage Group LG12"/>
</dbReference>
<protein>
    <submittedName>
        <fullName evidence="1">Uncharacterized protein</fullName>
    </submittedName>
</protein>
<gene>
    <name evidence="1" type="ORF">JOB18_024269</name>
</gene>
<organism evidence="1 2">
    <name type="scientific">Solea senegalensis</name>
    <name type="common">Senegalese sole</name>
    <dbReference type="NCBI Taxonomy" id="28829"/>
    <lineage>
        <taxon>Eukaryota</taxon>
        <taxon>Metazoa</taxon>
        <taxon>Chordata</taxon>
        <taxon>Craniata</taxon>
        <taxon>Vertebrata</taxon>
        <taxon>Euteleostomi</taxon>
        <taxon>Actinopterygii</taxon>
        <taxon>Neopterygii</taxon>
        <taxon>Teleostei</taxon>
        <taxon>Neoteleostei</taxon>
        <taxon>Acanthomorphata</taxon>
        <taxon>Carangaria</taxon>
        <taxon>Pleuronectiformes</taxon>
        <taxon>Pleuronectoidei</taxon>
        <taxon>Soleidae</taxon>
        <taxon>Solea</taxon>
    </lineage>
</organism>
<proteinExistence type="predicted"/>
<evidence type="ECO:0000313" key="1">
    <source>
        <dbReference type="EMBL" id="KAG7518092.1"/>
    </source>
</evidence>
<sequence>MSAAQTRLVRSNAPTSAVPLRLRLSERLQLTALQAFSALTANTNYAKGEGEVLEIVTPCFVSGGSKAGFLVSCLGNKHMTIQRATAVREIGSEYSKGDKDVLSCELRAGDDIGDQLLKQEVRVGRLCGKE</sequence>
<evidence type="ECO:0000313" key="2">
    <source>
        <dbReference type="Proteomes" id="UP000693946"/>
    </source>
</evidence>
<dbReference type="AlphaFoldDB" id="A0AAV6SM12"/>